<name>A0ABQ9HL42_9NEOP</name>
<sequence>MKQKKLKIHQHLNVFHVRLNDSDRTVAKHAHARYDDWGETVLRYINNIGELHAADAVYHEDFYKKSSCCGRDIPLSDEQDTDQYSMDELVDQISGAKPGMKWVMVKMLEKYGERIVFSKIHKYKMVVCFRDVGEKILDSAWYASRINNNLDDRIRVVQTAAAILRTGIQFRA</sequence>
<organism evidence="1 2">
    <name type="scientific">Dryococelus australis</name>
    <dbReference type="NCBI Taxonomy" id="614101"/>
    <lineage>
        <taxon>Eukaryota</taxon>
        <taxon>Metazoa</taxon>
        <taxon>Ecdysozoa</taxon>
        <taxon>Arthropoda</taxon>
        <taxon>Hexapoda</taxon>
        <taxon>Insecta</taxon>
        <taxon>Pterygota</taxon>
        <taxon>Neoptera</taxon>
        <taxon>Polyneoptera</taxon>
        <taxon>Phasmatodea</taxon>
        <taxon>Verophasmatodea</taxon>
        <taxon>Anareolatae</taxon>
        <taxon>Phasmatidae</taxon>
        <taxon>Eurycanthinae</taxon>
        <taxon>Dryococelus</taxon>
    </lineage>
</organism>
<evidence type="ECO:0000313" key="1">
    <source>
        <dbReference type="EMBL" id="KAJ8885062.1"/>
    </source>
</evidence>
<comment type="caution">
    <text evidence="1">The sequence shown here is derived from an EMBL/GenBank/DDBJ whole genome shotgun (WGS) entry which is preliminary data.</text>
</comment>
<reference evidence="1 2" key="1">
    <citation type="submission" date="2023-02" db="EMBL/GenBank/DDBJ databases">
        <title>LHISI_Scaffold_Assembly.</title>
        <authorList>
            <person name="Stuart O.P."/>
            <person name="Cleave R."/>
            <person name="Magrath M.J.L."/>
            <person name="Mikheyev A.S."/>
        </authorList>
    </citation>
    <scope>NUCLEOTIDE SEQUENCE [LARGE SCALE GENOMIC DNA]</scope>
    <source>
        <strain evidence="1">Daus_M_001</strain>
        <tissue evidence="1">Leg muscle</tissue>
    </source>
</reference>
<dbReference type="Proteomes" id="UP001159363">
    <property type="component" value="Chromosome X"/>
</dbReference>
<dbReference type="EMBL" id="JARBHB010000004">
    <property type="protein sequence ID" value="KAJ8885062.1"/>
    <property type="molecule type" value="Genomic_DNA"/>
</dbReference>
<evidence type="ECO:0000313" key="2">
    <source>
        <dbReference type="Proteomes" id="UP001159363"/>
    </source>
</evidence>
<accession>A0ABQ9HL42</accession>
<protein>
    <submittedName>
        <fullName evidence="1">Uncharacterized protein</fullName>
    </submittedName>
</protein>
<gene>
    <name evidence="1" type="ORF">PR048_011258</name>
</gene>
<keyword evidence="2" id="KW-1185">Reference proteome</keyword>
<proteinExistence type="predicted"/>